<dbReference type="PANTHER" id="PTHR43151:SF1">
    <property type="entry name" value="SSR2333 PROTEIN"/>
    <property type="match status" value="1"/>
</dbReference>
<dbReference type="AlphaFoldDB" id="A0A7C6EBE3"/>
<dbReference type="SMART" id="SM00899">
    <property type="entry name" value="FeoA"/>
    <property type="match status" value="1"/>
</dbReference>
<dbReference type="Pfam" id="PF04023">
    <property type="entry name" value="FeoA"/>
    <property type="match status" value="1"/>
</dbReference>
<feature type="domain" description="Ferrous iron transporter FeoA-like" evidence="2">
    <location>
        <begin position="4"/>
        <end position="76"/>
    </location>
</feature>
<dbReference type="InterPro" id="IPR007167">
    <property type="entry name" value="Fe-transptr_FeoA-like"/>
</dbReference>
<dbReference type="Gene3D" id="2.30.30.90">
    <property type="match status" value="1"/>
</dbReference>
<dbReference type="InterPro" id="IPR038157">
    <property type="entry name" value="FeoA_core_dom"/>
</dbReference>
<evidence type="ECO:0000256" key="1">
    <source>
        <dbReference type="ARBA" id="ARBA00023004"/>
    </source>
</evidence>
<dbReference type="SUPFAM" id="SSF50037">
    <property type="entry name" value="C-terminal domain of transcriptional repressors"/>
    <property type="match status" value="1"/>
</dbReference>
<dbReference type="GO" id="GO:0046914">
    <property type="term" value="F:transition metal ion binding"/>
    <property type="evidence" value="ECO:0007669"/>
    <property type="project" value="InterPro"/>
</dbReference>
<comment type="caution">
    <text evidence="3">The sequence shown here is derived from an EMBL/GenBank/DDBJ whole genome shotgun (WGS) entry which is preliminary data.</text>
</comment>
<protein>
    <submittedName>
        <fullName evidence="3">Ferrous iron transport protein A</fullName>
    </submittedName>
</protein>
<dbReference type="EMBL" id="DTLI01000199">
    <property type="protein sequence ID" value="HHS52854.1"/>
    <property type="molecule type" value="Genomic_DNA"/>
</dbReference>
<accession>A0A7C6EBE3</accession>
<name>A0A7C6EBE3_UNCW3</name>
<evidence type="ECO:0000259" key="2">
    <source>
        <dbReference type="SMART" id="SM00899"/>
    </source>
</evidence>
<keyword evidence="1" id="KW-0408">Iron</keyword>
<reference evidence="3" key="1">
    <citation type="journal article" date="2020" name="mSystems">
        <title>Genome- and Community-Level Interaction Insights into Carbon Utilization and Element Cycling Functions of Hydrothermarchaeota in Hydrothermal Sediment.</title>
        <authorList>
            <person name="Zhou Z."/>
            <person name="Liu Y."/>
            <person name="Xu W."/>
            <person name="Pan J."/>
            <person name="Luo Z.H."/>
            <person name="Li M."/>
        </authorList>
    </citation>
    <scope>NUCLEOTIDE SEQUENCE [LARGE SCALE GENOMIC DNA]</scope>
    <source>
        <strain evidence="3">SpSt-876</strain>
    </source>
</reference>
<dbReference type="InterPro" id="IPR008988">
    <property type="entry name" value="Transcriptional_repressor_C"/>
</dbReference>
<sequence length="77" mass="8294">MKLLPLTKLEAHQTGIIKEIQGGRGRVARLNALGLIPGKKITKVSAMMMRGPVVVRLDNTEIALGFGMANSIIVEVK</sequence>
<dbReference type="InterPro" id="IPR053184">
    <property type="entry name" value="FeoA-like"/>
</dbReference>
<evidence type="ECO:0000313" key="3">
    <source>
        <dbReference type="EMBL" id="HHS52854.1"/>
    </source>
</evidence>
<dbReference type="PANTHER" id="PTHR43151">
    <property type="entry name" value="FEOA FAMILY PROTEIN"/>
    <property type="match status" value="1"/>
</dbReference>
<proteinExistence type="predicted"/>
<gene>
    <name evidence="3" type="ORF">ENW73_08380</name>
</gene>
<organism evidence="3">
    <name type="scientific">candidate division WOR-3 bacterium</name>
    <dbReference type="NCBI Taxonomy" id="2052148"/>
    <lineage>
        <taxon>Bacteria</taxon>
        <taxon>Bacteria division WOR-3</taxon>
    </lineage>
</organism>